<organism evidence="1 2">
    <name type="scientific">Falsihalocynthiibacter arcticus</name>
    <dbReference type="NCBI Taxonomy" id="1579316"/>
    <lineage>
        <taxon>Bacteria</taxon>
        <taxon>Pseudomonadati</taxon>
        <taxon>Pseudomonadota</taxon>
        <taxon>Alphaproteobacteria</taxon>
        <taxon>Rhodobacterales</taxon>
        <taxon>Roseobacteraceae</taxon>
        <taxon>Falsihalocynthiibacter</taxon>
    </lineage>
</organism>
<evidence type="ECO:0000313" key="2">
    <source>
        <dbReference type="Proteomes" id="UP000070371"/>
    </source>
</evidence>
<reference evidence="1 2" key="1">
    <citation type="submission" date="2016-02" db="EMBL/GenBank/DDBJ databases">
        <title>Complete genome sequence of Halocynthiibacter arcticus PAMC 20958t from arctic marine sediment.</title>
        <authorList>
            <person name="Lee Y.M."/>
            <person name="Baek K."/>
            <person name="Lee H.K."/>
            <person name="Shin S.C."/>
        </authorList>
    </citation>
    <scope>NUCLEOTIDE SEQUENCE [LARGE SCALE GENOMIC DNA]</scope>
    <source>
        <strain evidence="1">PAMC 20958</strain>
    </source>
</reference>
<dbReference type="KEGG" id="hat:RC74_11135"/>
<gene>
    <name evidence="1" type="ORF">RC74_11135</name>
</gene>
<name>A0A126V086_9RHOB</name>
<dbReference type="AlphaFoldDB" id="A0A126V086"/>
<dbReference type="EMBL" id="CP014327">
    <property type="protein sequence ID" value="AML51741.1"/>
    <property type="molecule type" value="Genomic_DNA"/>
</dbReference>
<evidence type="ECO:0000313" key="1">
    <source>
        <dbReference type="EMBL" id="AML51741.1"/>
    </source>
</evidence>
<dbReference type="Proteomes" id="UP000070371">
    <property type="component" value="Chromosome"/>
</dbReference>
<sequence length="89" mass="9537">MNAARYGRFDEEISAFAAKANFVHIAVIGLAKMLRSITNGSKAKSEKIVEMGEAQLVLNLAVKGNPREQGNTEICCLLASSFEAAHARG</sequence>
<accession>A0A126V086</accession>
<protein>
    <submittedName>
        <fullName evidence="1">Uncharacterized protein</fullName>
    </submittedName>
</protein>
<keyword evidence="2" id="KW-1185">Reference proteome</keyword>
<proteinExistence type="predicted"/>